<name>A0A8S1GXD1_9PELO</name>
<evidence type="ECO:0000313" key="3">
    <source>
        <dbReference type="Proteomes" id="UP000835052"/>
    </source>
</evidence>
<protein>
    <submittedName>
        <fullName evidence="2">Uncharacterized protein</fullName>
    </submittedName>
</protein>
<organism evidence="2 3">
    <name type="scientific">Caenorhabditis auriculariae</name>
    <dbReference type="NCBI Taxonomy" id="2777116"/>
    <lineage>
        <taxon>Eukaryota</taxon>
        <taxon>Metazoa</taxon>
        <taxon>Ecdysozoa</taxon>
        <taxon>Nematoda</taxon>
        <taxon>Chromadorea</taxon>
        <taxon>Rhabditida</taxon>
        <taxon>Rhabditina</taxon>
        <taxon>Rhabditomorpha</taxon>
        <taxon>Rhabditoidea</taxon>
        <taxon>Rhabditidae</taxon>
        <taxon>Peloderinae</taxon>
        <taxon>Caenorhabditis</taxon>
    </lineage>
</organism>
<gene>
    <name evidence="2" type="ORF">CAUJ_LOCUS3583</name>
</gene>
<feature type="compositionally biased region" description="Basic and acidic residues" evidence="1">
    <location>
        <begin position="1"/>
        <end position="10"/>
    </location>
</feature>
<evidence type="ECO:0000313" key="2">
    <source>
        <dbReference type="EMBL" id="CAD6187664.1"/>
    </source>
</evidence>
<dbReference type="AlphaFoldDB" id="A0A8S1GXD1"/>
<dbReference type="Proteomes" id="UP000835052">
    <property type="component" value="Unassembled WGS sequence"/>
</dbReference>
<sequence length="164" mass="18746">MEKKNQEERIQSQPNPKVTSPLRDKKADENLRMEDVILDILGIVGIADQRRLFGILDVPASDDVSMAQTVRRGARRVVVLVFGRLGEQAPDAAAVLVAASLPRRRGKGRFNEQDRIAEWKNWTKRMDGDVCGDDATRKWCWQMRQKMAWRRRPALLNVDSRGAH</sequence>
<feature type="region of interest" description="Disordered" evidence="1">
    <location>
        <begin position="1"/>
        <end position="26"/>
    </location>
</feature>
<proteinExistence type="predicted"/>
<keyword evidence="3" id="KW-1185">Reference proteome</keyword>
<reference evidence="2" key="1">
    <citation type="submission" date="2020-10" db="EMBL/GenBank/DDBJ databases">
        <authorList>
            <person name="Kikuchi T."/>
        </authorList>
    </citation>
    <scope>NUCLEOTIDE SEQUENCE</scope>
    <source>
        <strain evidence="2">NKZ352</strain>
    </source>
</reference>
<accession>A0A8S1GXD1</accession>
<dbReference type="EMBL" id="CAJGYM010000007">
    <property type="protein sequence ID" value="CAD6187664.1"/>
    <property type="molecule type" value="Genomic_DNA"/>
</dbReference>
<evidence type="ECO:0000256" key="1">
    <source>
        <dbReference type="SAM" id="MobiDB-lite"/>
    </source>
</evidence>
<comment type="caution">
    <text evidence="2">The sequence shown here is derived from an EMBL/GenBank/DDBJ whole genome shotgun (WGS) entry which is preliminary data.</text>
</comment>